<evidence type="ECO:0000256" key="9">
    <source>
        <dbReference type="RuleBase" id="RU363032"/>
    </source>
</evidence>
<keyword evidence="5 9" id="KW-0812">Transmembrane</keyword>
<comment type="similarity">
    <text evidence="2">Belongs to the binding-protein-dependent transport system permease family. HisMQ subfamily.</text>
</comment>
<keyword evidence="8 9" id="KW-0472">Membrane</keyword>
<dbReference type="InterPro" id="IPR035906">
    <property type="entry name" value="MetI-like_sf"/>
</dbReference>
<dbReference type="Gene3D" id="1.10.3720.10">
    <property type="entry name" value="MetI-like"/>
    <property type="match status" value="2"/>
</dbReference>
<evidence type="ECO:0000256" key="2">
    <source>
        <dbReference type="ARBA" id="ARBA00010072"/>
    </source>
</evidence>
<evidence type="ECO:0000256" key="6">
    <source>
        <dbReference type="ARBA" id="ARBA00022970"/>
    </source>
</evidence>
<dbReference type="Proteomes" id="UP001365846">
    <property type="component" value="Unassembled WGS sequence"/>
</dbReference>
<keyword evidence="7 9" id="KW-1133">Transmembrane helix</keyword>
<sequence length="411" mass="43842">MRGLRPRDQPKSPMDQIAMPPISTVEPPGPPQFNVRRLTSWLRQVAVVAAALAVLAWLAISIRAGLARNGISFNMGFLFGAANFDIAEGWVVTRDGIREFVASDTNAEALLAGFINTVKTSLVSIALATALGVILGVARISRNWLVRQLSFGLVELVRNTPLLIQLVFWYFAVILKMPALTEASHWFGLFIFSQQGIYIPGLQATGAGSIWSVWCLLLCVLMVIRAASASSARHRLFLAIPAVALLAATFALGFPFKLESPEASGAGVTGGVAMSPEFAALLLALSIYTAAFIAEIVRGAILALPRGQWEAASALGMPRGRVLADVVLPQVYRVVLPAFANQYISLAKTTSLGIAVGFPDLFNVYGTVANQSGRNLEGVIVVMLAYLALSWAISGAVNVLNARLLRKGGAK</sequence>
<dbReference type="CDD" id="cd06261">
    <property type="entry name" value="TM_PBP2"/>
    <property type="match status" value="1"/>
</dbReference>
<dbReference type="SUPFAM" id="SSF161098">
    <property type="entry name" value="MetI-like"/>
    <property type="match status" value="2"/>
</dbReference>
<organism evidence="12 13">
    <name type="scientific">Variovorax ureilyticus</name>
    <dbReference type="NCBI Taxonomy" id="1836198"/>
    <lineage>
        <taxon>Bacteria</taxon>
        <taxon>Pseudomonadati</taxon>
        <taxon>Pseudomonadota</taxon>
        <taxon>Betaproteobacteria</taxon>
        <taxon>Burkholderiales</taxon>
        <taxon>Comamonadaceae</taxon>
        <taxon>Variovorax</taxon>
    </lineage>
</organism>
<evidence type="ECO:0000256" key="7">
    <source>
        <dbReference type="ARBA" id="ARBA00022989"/>
    </source>
</evidence>
<keyword evidence="3 9" id="KW-0813">Transport</keyword>
<evidence type="ECO:0000259" key="11">
    <source>
        <dbReference type="PROSITE" id="PS50928"/>
    </source>
</evidence>
<dbReference type="InterPro" id="IPR043429">
    <property type="entry name" value="ArtM/GltK/GlnP/TcyL/YhdX-like"/>
</dbReference>
<dbReference type="PROSITE" id="PS50928">
    <property type="entry name" value="ABC_TM1"/>
    <property type="match status" value="1"/>
</dbReference>
<name>A0ABU8VKX3_9BURK</name>
<comment type="caution">
    <text evidence="12">The sequence shown here is derived from an EMBL/GenBank/DDBJ whole genome shotgun (WGS) entry which is preliminary data.</text>
</comment>
<evidence type="ECO:0000256" key="10">
    <source>
        <dbReference type="SAM" id="MobiDB-lite"/>
    </source>
</evidence>
<keyword evidence="6" id="KW-0029">Amino-acid transport</keyword>
<feature type="transmembrane region" description="Helical" evidence="9">
    <location>
        <begin position="201"/>
        <end position="224"/>
    </location>
</feature>
<dbReference type="PANTHER" id="PTHR30614">
    <property type="entry name" value="MEMBRANE COMPONENT OF AMINO ACID ABC TRANSPORTER"/>
    <property type="match status" value="1"/>
</dbReference>
<feature type="transmembrane region" description="Helical" evidence="9">
    <location>
        <begin position="162"/>
        <end position="181"/>
    </location>
</feature>
<feature type="transmembrane region" description="Helical" evidence="9">
    <location>
        <begin position="278"/>
        <end position="301"/>
    </location>
</feature>
<protein>
    <submittedName>
        <fullName evidence="12">ABC transporter permease subunit</fullName>
    </submittedName>
</protein>
<evidence type="ECO:0000313" key="12">
    <source>
        <dbReference type="EMBL" id="MEJ8814323.1"/>
    </source>
</evidence>
<dbReference type="NCBIfam" id="TIGR01726">
    <property type="entry name" value="HEQRo_perm_3TM"/>
    <property type="match status" value="1"/>
</dbReference>
<evidence type="ECO:0000256" key="5">
    <source>
        <dbReference type="ARBA" id="ARBA00022692"/>
    </source>
</evidence>
<dbReference type="Pfam" id="PF00528">
    <property type="entry name" value="BPD_transp_1"/>
    <property type="match status" value="1"/>
</dbReference>
<dbReference type="PANTHER" id="PTHR30614:SF37">
    <property type="entry name" value="AMINO-ACID ABC TRANSPORTER PERMEASE PROTEIN YHDX-RELATED"/>
    <property type="match status" value="1"/>
</dbReference>
<evidence type="ECO:0000256" key="3">
    <source>
        <dbReference type="ARBA" id="ARBA00022448"/>
    </source>
</evidence>
<feature type="region of interest" description="Disordered" evidence="10">
    <location>
        <begin position="1"/>
        <end position="29"/>
    </location>
</feature>
<gene>
    <name evidence="12" type="ORF">WKW77_24780</name>
</gene>
<evidence type="ECO:0000313" key="13">
    <source>
        <dbReference type="Proteomes" id="UP001365846"/>
    </source>
</evidence>
<dbReference type="RefSeq" id="WP_340359554.1">
    <property type="nucleotide sequence ID" value="NZ_JBBKZU010000012.1"/>
</dbReference>
<dbReference type="InterPro" id="IPR010065">
    <property type="entry name" value="AA_ABC_transptr_permease_3TM"/>
</dbReference>
<feature type="domain" description="ABC transmembrane type-1" evidence="11">
    <location>
        <begin position="114"/>
        <end position="401"/>
    </location>
</feature>
<proteinExistence type="inferred from homology"/>
<feature type="transmembrane region" description="Helical" evidence="9">
    <location>
        <begin position="236"/>
        <end position="258"/>
    </location>
</feature>
<keyword evidence="4" id="KW-1003">Cell membrane</keyword>
<evidence type="ECO:0000256" key="1">
    <source>
        <dbReference type="ARBA" id="ARBA00004429"/>
    </source>
</evidence>
<accession>A0ABU8VKX3</accession>
<reference evidence="12 13" key="1">
    <citation type="submission" date="2024-03" db="EMBL/GenBank/DDBJ databases">
        <title>Novel species of the genus Variovorax.</title>
        <authorList>
            <person name="Liu Q."/>
            <person name="Xin Y.-H."/>
        </authorList>
    </citation>
    <scope>NUCLEOTIDE SEQUENCE [LARGE SCALE GENOMIC DNA]</scope>
    <source>
        <strain evidence="12 13">KACC 18899</strain>
    </source>
</reference>
<keyword evidence="13" id="KW-1185">Reference proteome</keyword>
<evidence type="ECO:0000256" key="8">
    <source>
        <dbReference type="ARBA" id="ARBA00023136"/>
    </source>
</evidence>
<dbReference type="EMBL" id="JBBKZU010000012">
    <property type="protein sequence ID" value="MEJ8814323.1"/>
    <property type="molecule type" value="Genomic_DNA"/>
</dbReference>
<feature type="compositionally biased region" description="Basic and acidic residues" evidence="10">
    <location>
        <begin position="1"/>
        <end position="10"/>
    </location>
</feature>
<feature type="transmembrane region" description="Helical" evidence="9">
    <location>
        <begin position="45"/>
        <end position="66"/>
    </location>
</feature>
<feature type="transmembrane region" description="Helical" evidence="9">
    <location>
        <begin position="121"/>
        <end position="141"/>
    </location>
</feature>
<feature type="transmembrane region" description="Helical" evidence="9">
    <location>
        <begin position="379"/>
        <end position="401"/>
    </location>
</feature>
<comment type="subcellular location">
    <subcellularLocation>
        <location evidence="1">Cell inner membrane</location>
        <topology evidence="1">Multi-pass membrane protein</topology>
    </subcellularLocation>
    <subcellularLocation>
        <location evidence="9">Cell membrane</location>
        <topology evidence="9">Multi-pass membrane protein</topology>
    </subcellularLocation>
</comment>
<evidence type="ECO:0000256" key="4">
    <source>
        <dbReference type="ARBA" id="ARBA00022475"/>
    </source>
</evidence>
<dbReference type="InterPro" id="IPR000515">
    <property type="entry name" value="MetI-like"/>
</dbReference>